<sequence length="383" mass="44241">MRSNYKKLGSYIQQVSIKNKDLEVSNLLGVSITKEFISSIANTVGTDMSKYKIVHKGQFAYGPVTSRNGDKISVALLEDDSAIVSTSYTVFEIIDKNELLPEYLMMWFRREEFDRYARYMSHGSTREVFGWEEMCDVELPIPSIEKQREIVAEYYAITNRVKLNEQLNQKLEETAQAIYKEWFVDFEFPDENGKPYKSNGGEMVWCEELEKEIPKEWKHGTIKDLFELQRGFDLPTQNRVMGEYPVYASTGISDYHNEYKVEAPCVVTGRSGSLGEVFYVDENFWALNTTLWVKSFNNSTPLFAYFILKSINLSDFNGGSAVPTLNRNHLHMSDIYVPSMNVIETFELKAKTIFEHKKILKKEHSNLIRLKEILLSKMATVEG</sequence>
<evidence type="ECO:0000256" key="2">
    <source>
        <dbReference type="ARBA" id="ARBA00022747"/>
    </source>
</evidence>
<dbReference type="InterPro" id="IPR044946">
    <property type="entry name" value="Restrct_endonuc_typeI_TRD_sf"/>
</dbReference>
<dbReference type="InterPro" id="IPR052021">
    <property type="entry name" value="Type-I_RS_S_subunit"/>
</dbReference>
<dbReference type="RefSeq" id="WP_066046868.1">
    <property type="nucleotide sequence ID" value="NZ_CP018093.1"/>
</dbReference>
<evidence type="ECO:0000313" key="5">
    <source>
        <dbReference type="EMBL" id="APD50162.1"/>
    </source>
</evidence>
<dbReference type="REBASE" id="166801">
    <property type="entry name" value="S.Fhi454ORF2900P"/>
</dbReference>
<dbReference type="KEGG" id="fhi:FSC454_02905"/>
<evidence type="ECO:0000313" key="6">
    <source>
        <dbReference type="Proteomes" id="UP000182459"/>
    </source>
</evidence>
<dbReference type="Pfam" id="PF01420">
    <property type="entry name" value="Methylase_S"/>
    <property type="match status" value="2"/>
</dbReference>
<feature type="domain" description="Type I restriction modification DNA specificity" evidence="4">
    <location>
        <begin position="62"/>
        <end position="173"/>
    </location>
</feature>
<dbReference type="CDD" id="cd17267">
    <property type="entry name" value="RMtype1_S_EcoAO83I-TRD1-CR1_like"/>
    <property type="match status" value="1"/>
</dbReference>
<reference evidence="5 6" key="1">
    <citation type="submission" date="2016-11" db="EMBL/GenBank/DDBJ databases">
        <authorList>
            <person name="Hagglund E."/>
            <person name="Bystrom M."/>
            <person name="Naslund J."/>
            <person name="Stenberg P."/>
            <person name="Sjodin A."/>
        </authorList>
    </citation>
    <scope>NUCLEOTIDE SEQUENCE [LARGE SCALE GENOMIC DNA]</scope>
    <source>
        <strain evidence="5 6">CCUG 58020</strain>
    </source>
</reference>
<evidence type="ECO:0000256" key="1">
    <source>
        <dbReference type="ARBA" id="ARBA00010923"/>
    </source>
</evidence>
<protein>
    <recommendedName>
        <fullName evidence="4">Type I restriction modification DNA specificity domain-containing protein</fullName>
    </recommendedName>
</protein>
<dbReference type="EMBL" id="CP018093">
    <property type="protein sequence ID" value="APD50162.1"/>
    <property type="molecule type" value="Genomic_DNA"/>
</dbReference>
<name>A0AAC9JA26_9GAMM</name>
<feature type="domain" description="Type I restriction modification DNA specificity" evidence="4">
    <location>
        <begin position="214"/>
        <end position="341"/>
    </location>
</feature>
<comment type="similarity">
    <text evidence="1">Belongs to the type-I restriction system S methylase family.</text>
</comment>
<dbReference type="PANTHER" id="PTHR30408:SF13">
    <property type="entry name" value="TYPE I RESTRICTION ENZYME HINDI SPECIFICITY SUBUNIT"/>
    <property type="match status" value="1"/>
</dbReference>
<dbReference type="Proteomes" id="UP000182459">
    <property type="component" value="Chromosome"/>
</dbReference>
<dbReference type="InterPro" id="IPR000055">
    <property type="entry name" value="Restrct_endonuc_typeI_TRD"/>
</dbReference>
<evidence type="ECO:0000256" key="3">
    <source>
        <dbReference type="ARBA" id="ARBA00023125"/>
    </source>
</evidence>
<keyword evidence="2" id="KW-0680">Restriction system</keyword>
<dbReference type="GO" id="GO:0009307">
    <property type="term" value="P:DNA restriction-modification system"/>
    <property type="evidence" value="ECO:0007669"/>
    <property type="project" value="UniProtKB-KW"/>
</dbReference>
<keyword evidence="3" id="KW-0238">DNA-binding</keyword>
<accession>A0AAC9JA26</accession>
<dbReference type="SUPFAM" id="SSF116734">
    <property type="entry name" value="DNA methylase specificity domain"/>
    <property type="match status" value="2"/>
</dbReference>
<dbReference type="PANTHER" id="PTHR30408">
    <property type="entry name" value="TYPE-1 RESTRICTION ENZYME ECOKI SPECIFICITY PROTEIN"/>
    <property type="match status" value="1"/>
</dbReference>
<dbReference type="Gene3D" id="3.90.220.20">
    <property type="entry name" value="DNA methylase specificity domains"/>
    <property type="match status" value="2"/>
</dbReference>
<gene>
    <name evidence="5" type="ORF">FSC454_02905</name>
</gene>
<dbReference type="AlphaFoldDB" id="A0AAC9JA26"/>
<proteinExistence type="inferred from homology"/>
<keyword evidence="6" id="KW-1185">Reference proteome</keyword>
<evidence type="ECO:0000259" key="4">
    <source>
        <dbReference type="Pfam" id="PF01420"/>
    </source>
</evidence>
<organism evidence="5 6">
    <name type="scientific">Francisella hispaniensis FSC454</name>
    <dbReference type="NCBI Taxonomy" id="1088883"/>
    <lineage>
        <taxon>Bacteria</taxon>
        <taxon>Pseudomonadati</taxon>
        <taxon>Pseudomonadota</taxon>
        <taxon>Gammaproteobacteria</taxon>
        <taxon>Thiotrichales</taxon>
        <taxon>Francisellaceae</taxon>
        <taxon>Francisella</taxon>
    </lineage>
</organism>
<dbReference type="GO" id="GO:0003677">
    <property type="term" value="F:DNA binding"/>
    <property type="evidence" value="ECO:0007669"/>
    <property type="project" value="UniProtKB-KW"/>
</dbReference>